<dbReference type="EMBL" id="BARS01001221">
    <property type="protein sequence ID" value="GAF85820.1"/>
    <property type="molecule type" value="Genomic_DNA"/>
</dbReference>
<accession>X0UBG1</accession>
<dbReference type="GO" id="GO:0004521">
    <property type="term" value="F:RNA endonuclease activity"/>
    <property type="evidence" value="ECO:0007669"/>
    <property type="project" value="TreeGrafter"/>
</dbReference>
<feature type="non-terminal residue" evidence="2">
    <location>
        <position position="74"/>
    </location>
</feature>
<dbReference type="PANTHER" id="PTHR11203:SF37">
    <property type="entry name" value="INTEGRATOR COMPLEX SUBUNIT 11"/>
    <property type="match status" value="1"/>
</dbReference>
<dbReference type="Gene3D" id="3.60.15.10">
    <property type="entry name" value="Ribonuclease Z/Hydroxyacylglutathione hydrolase-like"/>
    <property type="match status" value="1"/>
</dbReference>
<reference evidence="2" key="1">
    <citation type="journal article" date="2014" name="Front. Microbiol.">
        <title>High frequency of phylogenetically diverse reductive dehalogenase-homologous genes in deep subseafloor sedimentary metagenomes.</title>
        <authorList>
            <person name="Kawai M."/>
            <person name="Futagami T."/>
            <person name="Toyoda A."/>
            <person name="Takaki Y."/>
            <person name="Nishi S."/>
            <person name="Hori S."/>
            <person name="Arai W."/>
            <person name="Tsubouchi T."/>
            <person name="Morono Y."/>
            <person name="Uchiyama I."/>
            <person name="Ito T."/>
            <person name="Fujiyama A."/>
            <person name="Inagaki F."/>
            <person name="Takami H."/>
        </authorList>
    </citation>
    <scope>NUCLEOTIDE SEQUENCE</scope>
    <source>
        <strain evidence="2">Expedition CK06-06</strain>
    </source>
</reference>
<comment type="caution">
    <text evidence="2">The sequence shown here is derived from an EMBL/GenBank/DDBJ whole genome shotgun (WGS) entry which is preliminary data.</text>
</comment>
<evidence type="ECO:0000259" key="1">
    <source>
        <dbReference type="Pfam" id="PF00753"/>
    </source>
</evidence>
<organism evidence="2">
    <name type="scientific">marine sediment metagenome</name>
    <dbReference type="NCBI Taxonomy" id="412755"/>
    <lineage>
        <taxon>unclassified sequences</taxon>
        <taxon>metagenomes</taxon>
        <taxon>ecological metagenomes</taxon>
    </lineage>
</organism>
<protein>
    <recommendedName>
        <fullName evidence="1">Metallo-beta-lactamase domain-containing protein</fullName>
    </recommendedName>
</protein>
<dbReference type="InterPro" id="IPR001279">
    <property type="entry name" value="Metallo-B-lactamas"/>
</dbReference>
<feature type="domain" description="Metallo-beta-lactamase" evidence="1">
    <location>
        <begin position="13"/>
        <end position="73"/>
    </location>
</feature>
<evidence type="ECO:0000313" key="2">
    <source>
        <dbReference type="EMBL" id="GAF85820.1"/>
    </source>
</evidence>
<gene>
    <name evidence="2" type="ORF">S01H1_02514</name>
</gene>
<dbReference type="SUPFAM" id="SSF56281">
    <property type="entry name" value="Metallo-hydrolase/oxidoreductase"/>
    <property type="match status" value="1"/>
</dbReference>
<dbReference type="AlphaFoldDB" id="X0UBG1"/>
<dbReference type="InterPro" id="IPR050698">
    <property type="entry name" value="MBL"/>
</dbReference>
<dbReference type="InterPro" id="IPR036866">
    <property type="entry name" value="RibonucZ/Hydroxyglut_hydro"/>
</dbReference>
<sequence>MKITFCGAAETVTGSCHLIETNGVRILLDCGLFQGPREIRERNRAGFPFDPETIDYVLLSHAHLDHVGLMPLLV</sequence>
<dbReference type="PANTHER" id="PTHR11203">
    <property type="entry name" value="CLEAVAGE AND POLYADENYLATION SPECIFICITY FACTOR FAMILY MEMBER"/>
    <property type="match status" value="1"/>
</dbReference>
<dbReference type="Pfam" id="PF00753">
    <property type="entry name" value="Lactamase_B"/>
    <property type="match status" value="1"/>
</dbReference>
<proteinExistence type="predicted"/>
<name>X0UBG1_9ZZZZ</name>